<dbReference type="Proteomes" id="UP001269144">
    <property type="component" value="Unassembled WGS sequence"/>
</dbReference>
<dbReference type="RefSeq" id="WP_311158718.1">
    <property type="nucleotide sequence ID" value="NZ_JAVQLW010000001.1"/>
</dbReference>
<evidence type="ECO:0000256" key="1">
    <source>
        <dbReference type="SAM" id="Coils"/>
    </source>
</evidence>
<feature type="coiled-coil region" evidence="1">
    <location>
        <begin position="35"/>
        <end position="69"/>
    </location>
</feature>
<evidence type="ECO:0008006" key="5">
    <source>
        <dbReference type="Google" id="ProtNLM"/>
    </source>
</evidence>
<comment type="caution">
    <text evidence="3">The sequence shown here is derived from an EMBL/GenBank/DDBJ whole genome shotgun (WGS) entry which is preliminary data.</text>
</comment>
<evidence type="ECO:0000313" key="3">
    <source>
        <dbReference type="EMBL" id="MDS9466526.1"/>
    </source>
</evidence>
<sequence length="110" mass="12758">MNRNEFIIATAVILFAAFLLGWFARSLIHRLGRVTRAEIGELESMAQELHRAEEERDKAVELLETREVEWTSRLGAADTEIRQSKAQLLECRTEIEELRDFIDSKLGRKN</sequence>
<keyword evidence="1" id="KW-0175">Coiled coil</keyword>
<accession>A0ABU2HNC0</accession>
<organism evidence="3 4">
    <name type="scientific">Paracoccus aurantius</name>
    <dbReference type="NCBI Taxonomy" id="3073814"/>
    <lineage>
        <taxon>Bacteria</taxon>
        <taxon>Pseudomonadati</taxon>
        <taxon>Pseudomonadota</taxon>
        <taxon>Alphaproteobacteria</taxon>
        <taxon>Rhodobacterales</taxon>
        <taxon>Paracoccaceae</taxon>
        <taxon>Paracoccus</taxon>
    </lineage>
</organism>
<keyword evidence="2" id="KW-0472">Membrane</keyword>
<proteinExistence type="predicted"/>
<gene>
    <name evidence="3" type="ORF">RGQ15_02905</name>
</gene>
<evidence type="ECO:0000256" key="2">
    <source>
        <dbReference type="SAM" id="Phobius"/>
    </source>
</evidence>
<dbReference type="EMBL" id="JAVQLW010000001">
    <property type="protein sequence ID" value="MDS9466526.1"/>
    <property type="molecule type" value="Genomic_DNA"/>
</dbReference>
<protein>
    <recommendedName>
        <fullName evidence="5">DUF2746 domain-containing protein</fullName>
    </recommendedName>
</protein>
<reference evidence="4" key="1">
    <citation type="submission" date="2023-07" db="EMBL/GenBank/DDBJ databases">
        <title>Paracoccus sp. MBLB3053 whole genome sequence.</title>
        <authorList>
            <person name="Hwang C.Y."/>
            <person name="Cho E.-S."/>
            <person name="Seo M.-J."/>
        </authorList>
    </citation>
    <scope>NUCLEOTIDE SEQUENCE [LARGE SCALE GENOMIC DNA]</scope>
    <source>
        <strain evidence="4">MBLB3053</strain>
    </source>
</reference>
<keyword evidence="2" id="KW-1133">Transmembrane helix</keyword>
<keyword evidence="4" id="KW-1185">Reference proteome</keyword>
<feature type="transmembrane region" description="Helical" evidence="2">
    <location>
        <begin position="6"/>
        <end position="24"/>
    </location>
</feature>
<keyword evidence="2" id="KW-0812">Transmembrane</keyword>
<evidence type="ECO:0000313" key="4">
    <source>
        <dbReference type="Proteomes" id="UP001269144"/>
    </source>
</evidence>
<name>A0ABU2HNC0_9RHOB</name>